<name>K2G2J6_9BACT</name>
<dbReference type="InterPro" id="IPR036412">
    <property type="entry name" value="HAD-like_sf"/>
</dbReference>
<keyword evidence="5" id="KW-0547">Nucleotide-binding</keyword>
<dbReference type="EMBL" id="AMFJ01000178">
    <property type="protein sequence ID" value="EKE29423.1"/>
    <property type="molecule type" value="Genomic_DNA"/>
</dbReference>
<dbReference type="Gene3D" id="3.40.50.1000">
    <property type="entry name" value="HAD superfamily/HAD-like"/>
    <property type="match status" value="1"/>
</dbReference>
<evidence type="ECO:0000256" key="6">
    <source>
        <dbReference type="ARBA" id="ARBA00022801"/>
    </source>
</evidence>
<dbReference type="Pfam" id="PF05822">
    <property type="entry name" value="UMPH-1"/>
    <property type="match status" value="1"/>
</dbReference>
<gene>
    <name evidence="9" type="ORF">ACD_2C00178G0002</name>
</gene>
<keyword evidence="6" id="KW-0378">Hydrolase</keyword>
<evidence type="ECO:0000256" key="2">
    <source>
        <dbReference type="ARBA" id="ARBA00008389"/>
    </source>
</evidence>
<dbReference type="GO" id="GO:0009117">
    <property type="term" value="P:nucleotide metabolic process"/>
    <property type="evidence" value="ECO:0007669"/>
    <property type="project" value="UniProtKB-KW"/>
</dbReference>
<protein>
    <recommendedName>
        <fullName evidence="3">5'-nucleotidase</fullName>
        <ecNumber evidence="3">3.1.3.5</ecNumber>
    </recommendedName>
</protein>
<evidence type="ECO:0000256" key="5">
    <source>
        <dbReference type="ARBA" id="ARBA00022741"/>
    </source>
</evidence>
<dbReference type="GO" id="GO:0005737">
    <property type="term" value="C:cytoplasm"/>
    <property type="evidence" value="ECO:0007669"/>
    <property type="project" value="InterPro"/>
</dbReference>
<evidence type="ECO:0000256" key="4">
    <source>
        <dbReference type="ARBA" id="ARBA00022723"/>
    </source>
</evidence>
<dbReference type="InterPro" id="IPR023214">
    <property type="entry name" value="HAD_sf"/>
</dbReference>
<keyword evidence="8" id="KW-0546">Nucleotide metabolism</keyword>
<dbReference type="InterPro" id="IPR006434">
    <property type="entry name" value="Pyrimidine_nucleotidase_eu"/>
</dbReference>
<reference evidence="9" key="1">
    <citation type="journal article" date="2012" name="Science">
        <title>Fermentation, hydrogen, and sulfur metabolism in multiple uncultivated bacterial phyla.</title>
        <authorList>
            <person name="Wrighton K.C."/>
            <person name="Thomas B.C."/>
            <person name="Sharon I."/>
            <person name="Miller C.S."/>
            <person name="Castelle C.J."/>
            <person name="VerBerkmoes N.C."/>
            <person name="Wilkins M.J."/>
            <person name="Hettich R.L."/>
            <person name="Lipton M.S."/>
            <person name="Williams K.H."/>
            <person name="Long P.E."/>
            <person name="Banfield J.F."/>
        </authorList>
    </citation>
    <scope>NUCLEOTIDE SEQUENCE [LARGE SCALE GENOMIC DNA]</scope>
</reference>
<dbReference type="GO" id="GO:0000166">
    <property type="term" value="F:nucleotide binding"/>
    <property type="evidence" value="ECO:0007669"/>
    <property type="project" value="UniProtKB-KW"/>
</dbReference>
<evidence type="ECO:0000256" key="8">
    <source>
        <dbReference type="ARBA" id="ARBA00023080"/>
    </source>
</evidence>
<evidence type="ECO:0000256" key="3">
    <source>
        <dbReference type="ARBA" id="ARBA00012643"/>
    </source>
</evidence>
<proteinExistence type="inferred from homology"/>
<dbReference type="SUPFAM" id="SSF56784">
    <property type="entry name" value="HAD-like"/>
    <property type="match status" value="1"/>
</dbReference>
<dbReference type="GO" id="GO:0008253">
    <property type="term" value="F:5'-nucleotidase activity"/>
    <property type="evidence" value="ECO:0007669"/>
    <property type="project" value="UniProtKB-EC"/>
</dbReference>
<keyword evidence="4" id="KW-0479">Metal-binding</keyword>
<dbReference type="GO" id="GO:0000287">
    <property type="term" value="F:magnesium ion binding"/>
    <property type="evidence" value="ECO:0007669"/>
    <property type="project" value="InterPro"/>
</dbReference>
<dbReference type="Gene3D" id="1.10.150.340">
    <property type="entry name" value="Pyrimidine 5'-nucleotidase (UMPH-1), N-terminal domain"/>
    <property type="match status" value="1"/>
</dbReference>
<organism evidence="9">
    <name type="scientific">uncultured bacterium</name>
    <name type="common">gcode 4</name>
    <dbReference type="NCBI Taxonomy" id="1234023"/>
    <lineage>
        <taxon>Bacteria</taxon>
        <taxon>environmental samples</taxon>
    </lineage>
</organism>
<evidence type="ECO:0000256" key="1">
    <source>
        <dbReference type="ARBA" id="ARBA00000815"/>
    </source>
</evidence>
<dbReference type="AlphaFoldDB" id="K2G2J6"/>
<sequence length="279" mass="33384">MQKLLSNPKIFIKDDEAVKSKINKFRKSNLQIVADFDSTITQDNGYTSWSLFWKTGMMPEEYNTERNTFFEHYYPFEIDATLSSEEKDSLMKEWWMKHLDLFIKYRLHFSVIDMIIQDSCLMDFRHGMRELIDYSAICNVPFIILSAWLTNTISEFLDFHEAEHSNLHITSNELKFNEEWFCIGMNKDMIIHSENKDEQDMPERVRHMVEWKNDIILIWDSLSDVKMIAENLRPDALKIWFISDKKIPSKEIFLDTFDIVIESNHDSFDVPFKILEYIK</sequence>
<comment type="caution">
    <text evidence="9">The sequence shown here is derived from an EMBL/GenBank/DDBJ whole genome shotgun (WGS) entry which is preliminary data.</text>
</comment>
<dbReference type="EC" id="3.1.3.5" evidence="3"/>
<accession>K2G2J6</accession>
<comment type="catalytic activity">
    <reaction evidence="1">
        <text>a ribonucleoside 5'-phosphate + H2O = a ribonucleoside + phosphate</text>
        <dbReference type="Rhea" id="RHEA:12484"/>
        <dbReference type="ChEBI" id="CHEBI:15377"/>
        <dbReference type="ChEBI" id="CHEBI:18254"/>
        <dbReference type="ChEBI" id="CHEBI:43474"/>
        <dbReference type="ChEBI" id="CHEBI:58043"/>
        <dbReference type="EC" id="3.1.3.5"/>
    </reaction>
</comment>
<dbReference type="PANTHER" id="PTHR13045">
    <property type="entry name" value="5'-NUCLEOTIDASE"/>
    <property type="match status" value="1"/>
</dbReference>
<keyword evidence="7" id="KW-0460">Magnesium</keyword>
<dbReference type="PANTHER" id="PTHR13045:SF0">
    <property type="entry name" value="7-METHYLGUANOSINE PHOSPHATE-SPECIFIC 5'-NUCLEOTIDASE"/>
    <property type="match status" value="1"/>
</dbReference>
<evidence type="ECO:0000256" key="7">
    <source>
        <dbReference type="ARBA" id="ARBA00022842"/>
    </source>
</evidence>
<comment type="similarity">
    <text evidence="2">Belongs to the pyrimidine 5'-nucleotidase family.</text>
</comment>
<evidence type="ECO:0000313" key="9">
    <source>
        <dbReference type="EMBL" id="EKE29423.1"/>
    </source>
</evidence>